<evidence type="ECO:0000259" key="4">
    <source>
        <dbReference type="Pfam" id="PF17853"/>
    </source>
</evidence>
<dbReference type="InterPro" id="IPR025751">
    <property type="entry name" value="RsbRD_N_dom"/>
</dbReference>
<comment type="similarity">
    <text evidence="1">Belongs to the CdaR family.</text>
</comment>
<feature type="domain" description="PucR C-terminal helix-turn-helix" evidence="2">
    <location>
        <begin position="329"/>
        <end position="387"/>
    </location>
</feature>
<dbReference type="STRING" id="1048205.AB852_12195"/>
<dbReference type="InterPro" id="IPR042070">
    <property type="entry name" value="PucR_C-HTH_sf"/>
</dbReference>
<dbReference type="PANTHER" id="PTHR33744:SF1">
    <property type="entry name" value="DNA-BINDING TRANSCRIPTIONAL ACTIVATOR ADER"/>
    <property type="match status" value="1"/>
</dbReference>
<reference evidence="5 6" key="1">
    <citation type="submission" date="2015-06" db="EMBL/GenBank/DDBJ databases">
        <title>Cloning and characterization of the uncialamcin biosynthetic gene cluster.</title>
        <authorList>
            <person name="Yan X."/>
            <person name="Huang T."/>
            <person name="Ge H."/>
            <person name="Shen B."/>
        </authorList>
    </citation>
    <scope>NUCLEOTIDE SEQUENCE [LARGE SCALE GENOMIC DNA]</scope>
    <source>
        <strain evidence="5 6">DCA2648</strain>
    </source>
</reference>
<dbReference type="Pfam" id="PF14361">
    <property type="entry name" value="RsbRD_N"/>
    <property type="match status" value="1"/>
</dbReference>
<evidence type="ECO:0008006" key="7">
    <source>
        <dbReference type="Google" id="ProtNLM"/>
    </source>
</evidence>
<sequence length="402" mass="42616">MTTALGADAHITELVGRLLASVDPLTDELTAEILSGEHQYVESTLLSHEQLRDAVHDNLRTLLTALQGRPTSLDAPRAAGRLKAERGIPLAALLHAFRLAGRFIWDRLLVMAVAEDSTTELLHMASGIWVVIDECSGAAAEAYRATVEEQSRRDAAARSVMLTTLLDGSAGNGAGAWETVRVLGLDRQGPFLVVCAEVNDGTEPLPAVDARLRSAGIGSEWIQQIGSRVGLLALPNEHAATTAAEQLARSAVSRVGVSRPFASPAQAPSAWREAQMAAQCLPPGTDGAHVYGSSPIALLAAASPDIAAEVTRTVFGRLRDLPEPEQTLLLDTLETWFTAGGSTTRAAERLHCHRNTVLYRLNQIAALTGRRTTDADSSAELYIALRAVRLAGGTGPRAAGRA</sequence>
<dbReference type="InterPro" id="IPR051448">
    <property type="entry name" value="CdaR-like_regulators"/>
</dbReference>
<name>A0A1Q4VB20_9ACTN</name>
<dbReference type="Pfam" id="PF17853">
    <property type="entry name" value="GGDEF_2"/>
    <property type="match status" value="1"/>
</dbReference>
<evidence type="ECO:0000259" key="2">
    <source>
        <dbReference type="Pfam" id="PF13556"/>
    </source>
</evidence>
<protein>
    <recommendedName>
        <fullName evidence="7">PucR family transcriptional regulator</fullName>
    </recommendedName>
</protein>
<keyword evidence="6" id="KW-1185">Reference proteome</keyword>
<dbReference type="InterPro" id="IPR025736">
    <property type="entry name" value="PucR_C-HTH_dom"/>
</dbReference>
<evidence type="ECO:0000259" key="3">
    <source>
        <dbReference type="Pfam" id="PF14361"/>
    </source>
</evidence>
<dbReference type="PANTHER" id="PTHR33744">
    <property type="entry name" value="CARBOHYDRATE DIACID REGULATOR"/>
    <property type="match status" value="1"/>
</dbReference>
<proteinExistence type="inferred from homology"/>
<feature type="domain" description="RsbT co-antagonist protein RsbRD N-terminal" evidence="3">
    <location>
        <begin position="24"/>
        <end position="158"/>
    </location>
</feature>
<comment type="caution">
    <text evidence="5">The sequence shown here is derived from an EMBL/GenBank/DDBJ whole genome shotgun (WGS) entry which is preliminary data.</text>
</comment>
<dbReference type="Gene3D" id="1.10.10.2840">
    <property type="entry name" value="PucR C-terminal helix-turn-helix domain"/>
    <property type="match status" value="1"/>
</dbReference>
<organism evidence="5 6">
    <name type="scientific">Streptomyces uncialis</name>
    <dbReference type="NCBI Taxonomy" id="1048205"/>
    <lineage>
        <taxon>Bacteria</taxon>
        <taxon>Bacillati</taxon>
        <taxon>Actinomycetota</taxon>
        <taxon>Actinomycetes</taxon>
        <taxon>Kitasatosporales</taxon>
        <taxon>Streptomycetaceae</taxon>
        <taxon>Streptomyces</taxon>
    </lineage>
</organism>
<dbReference type="Pfam" id="PF13556">
    <property type="entry name" value="HTH_30"/>
    <property type="match status" value="1"/>
</dbReference>
<gene>
    <name evidence="5" type="ORF">AB852_12195</name>
</gene>
<evidence type="ECO:0000256" key="1">
    <source>
        <dbReference type="ARBA" id="ARBA00006754"/>
    </source>
</evidence>
<dbReference type="RefSeq" id="WP_073787012.1">
    <property type="nucleotide sequence ID" value="NZ_CP108638.1"/>
</dbReference>
<accession>A0A1Q4VB20</accession>
<evidence type="ECO:0000313" key="6">
    <source>
        <dbReference type="Proteomes" id="UP000186455"/>
    </source>
</evidence>
<evidence type="ECO:0000313" key="5">
    <source>
        <dbReference type="EMBL" id="OKH94900.1"/>
    </source>
</evidence>
<dbReference type="Proteomes" id="UP000186455">
    <property type="component" value="Unassembled WGS sequence"/>
</dbReference>
<dbReference type="InterPro" id="IPR041522">
    <property type="entry name" value="CdaR_GGDEF"/>
</dbReference>
<dbReference type="EMBL" id="LFBV01000002">
    <property type="protein sequence ID" value="OKH94900.1"/>
    <property type="molecule type" value="Genomic_DNA"/>
</dbReference>
<dbReference type="AlphaFoldDB" id="A0A1Q4VB20"/>
<feature type="domain" description="CdaR GGDEF-like" evidence="4">
    <location>
        <begin position="175"/>
        <end position="279"/>
    </location>
</feature>